<proteinExistence type="predicted"/>
<feature type="region of interest" description="Disordered" evidence="1">
    <location>
        <begin position="61"/>
        <end position="81"/>
    </location>
</feature>
<accession>S8CHS3</accession>
<dbReference type="Proteomes" id="UP000015453">
    <property type="component" value="Unassembled WGS sequence"/>
</dbReference>
<dbReference type="GO" id="GO:0003677">
    <property type="term" value="F:DNA binding"/>
    <property type="evidence" value="ECO:0007669"/>
    <property type="project" value="InterPro"/>
</dbReference>
<gene>
    <name evidence="3" type="ORF">M569_10625</name>
</gene>
<evidence type="ECO:0000313" key="4">
    <source>
        <dbReference type="Proteomes" id="UP000015453"/>
    </source>
</evidence>
<keyword evidence="4" id="KW-1185">Reference proteome</keyword>
<dbReference type="InterPro" id="IPR012337">
    <property type="entry name" value="RNaseH-like_sf"/>
</dbReference>
<dbReference type="AlphaFoldDB" id="S8CHS3"/>
<dbReference type="OrthoDB" id="914156at2759"/>
<evidence type="ECO:0000256" key="1">
    <source>
        <dbReference type="SAM" id="MobiDB-lite"/>
    </source>
</evidence>
<name>S8CHS3_9LAMI</name>
<evidence type="ECO:0000259" key="2">
    <source>
        <dbReference type="Pfam" id="PF14372"/>
    </source>
</evidence>
<comment type="caution">
    <text evidence="3">The sequence shown here is derived from an EMBL/GenBank/DDBJ whole genome shotgun (WGS) entry which is preliminary data.</text>
</comment>
<organism evidence="3 4">
    <name type="scientific">Genlisea aurea</name>
    <dbReference type="NCBI Taxonomy" id="192259"/>
    <lineage>
        <taxon>Eukaryota</taxon>
        <taxon>Viridiplantae</taxon>
        <taxon>Streptophyta</taxon>
        <taxon>Embryophyta</taxon>
        <taxon>Tracheophyta</taxon>
        <taxon>Spermatophyta</taxon>
        <taxon>Magnoliopsida</taxon>
        <taxon>eudicotyledons</taxon>
        <taxon>Gunneridae</taxon>
        <taxon>Pentapetalae</taxon>
        <taxon>asterids</taxon>
        <taxon>lamiids</taxon>
        <taxon>Lamiales</taxon>
        <taxon>Lentibulariaceae</taxon>
        <taxon>Genlisea</taxon>
    </lineage>
</organism>
<evidence type="ECO:0000313" key="3">
    <source>
        <dbReference type="EMBL" id="EPS64156.1"/>
    </source>
</evidence>
<dbReference type="Pfam" id="PF14372">
    <property type="entry name" value="hAT-like_RNase-H"/>
    <property type="match status" value="1"/>
</dbReference>
<dbReference type="EMBL" id="AUSU01005010">
    <property type="protein sequence ID" value="EPS64156.1"/>
    <property type="molecule type" value="Genomic_DNA"/>
</dbReference>
<sequence>MANFNSYFSAILDPRFKMRVIDFCFAKLYFSPLAQRNKDKVKQTLYALFNEYCVEYDATSEGQDMDHGNEQKRSRRQEFQGDCEEVSEYWNELQEYIKEDETGDTVQALMCGGDWLRKKFKVKEEKITKKLKAIEITLPDGGTT</sequence>
<dbReference type="InterPro" id="IPR025525">
    <property type="entry name" value="hAT-like_transposase_RNase-H"/>
</dbReference>
<protein>
    <recommendedName>
        <fullName evidence="2">hAT-like transposase RNase-H fold domain-containing protein</fullName>
    </recommendedName>
</protein>
<feature type="domain" description="hAT-like transposase RNase-H fold" evidence="2">
    <location>
        <begin position="9"/>
        <end position="52"/>
    </location>
</feature>
<reference evidence="3 4" key="1">
    <citation type="journal article" date="2013" name="BMC Genomics">
        <title>The miniature genome of a carnivorous plant Genlisea aurea contains a low number of genes and short non-coding sequences.</title>
        <authorList>
            <person name="Leushkin E.V."/>
            <person name="Sutormin R.A."/>
            <person name="Nabieva E.R."/>
            <person name="Penin A.A."/>
            <person name="Kondrashov A.S."/>
            <person name="Logacheva M.D."/>
        </authorList>
    </citation>
    <scope>NUCLEOTIDE SEQUENCE [LARGE SCALE GENOMIC DNA]</scope>
</reference>
<feature type="compositionally biased region" description="Basic and acidic residues" evidence="1">
    <location>
        <begin position="64"/>
        <end position="79"/>
    </location>
</feature>
<dbReference type="SUPFAM" id="SSF53098">
    <property type="entry name" value="Ribonuclease H-like"/>
    <property type="match status" value="1"/>
</dbReference>